<feature type="transmembrane region" description="Helical" evidence="8">
    <location>
        <begin position="59"/>
        <end position="78"/>
    </location>
</feature>
<dbReference type="Gene3D" id="3.30.70.1450">
    <property type="entry name" value="Regulator of K+ conductance, C-terminal domain"/>
    <property type="match status" value="2"/>
</dbReference>
<dbReference type="Proteomes" id="UP000253383">
    <property type="component" value="Unassembled WGS sequence"/>
</dbReference>
<evidence type="ECO:0000256" key="7">
    <source>
        <dbReference type="ARBA" id="ARBA00023136"/>
    </source>
</evidence>
<dbReference type="OrthoDB" id="9781411at2"/>
<dbReference type="Gene3D" id="1.20.1530.20">
    <property type="match status" value="1"/>
</dbReference>
<feature type="domain" description="RCK C-terminal" evidence="9">
    <location>
        <begin position="573"/>
        <end position="657"/>
    </location>
</feature>
<reference evidence="10 11" key="1">
    <citation type="submission" date="2018-07" db="EMBL/GenBank/DDBJ databases">
        <title>Genome analysis of Larkinella rosea.</title>
        <authorList>
            <person name="Zhou Z."/>
            <person name="Wang G."/>
        </authorList>
    </citation>
    <scope>NUCLEOTIDE SEQUENCE [LARGE SCALE GENOMIC DNA]</scope>
    <source>
        <strain evidence="11">zzj9</strain>
    </source>
</reference>
<keyword evidence="4" id="KW-0630">Potassium</keyword>
<dbReference type="PROSITE" id="PS51202">
    <property type="entry name" value="RCK_C"/>
    <property type="match status" value="2"/>
</dbReference>
<feature type="transmembrane region" description="Helical" evidence="8">
    <location>
        <begin position="274"/>
        <end position="293"/>
    </location>
</feature>
<keyword evidence="4" id="KW-0406">Ion transport</keyword>
<comment type="similarity">
    <text evidence="2">Belongs to the monovalent cation:proton antiporter 2 (CPA2) transporter (TC 2.A.37) family.</text>
</comment>
<dbReference type="GO" id="GO:0015297">
    <property type="term" value="F:antiporter activity"/>
    <property type="evidence" value="ECO:0007669"/>
    <property type="project" value="InterPro"/>
</dbReference>
<evidence type="ECO:0000256" key="5">
    <source>
        <dbReference type="ARBA" id="ARBA00022692"/>
    </source>
</evidence>
<evidence type="ECO:0000259" key="9">
    <source>
        <dbReference type="PROSITE" id="PS51202"/>
    </source>
</evidence>
<feature type="transmembrane region" description="Helical" evidence="8">
    <location>
        <begin position="501"/>
        <end position="521"/>
    </location>
</feature>
<feature type="transmembrane region" description="Helical" evidence="8">
    <location>
        <begin position="150"/>
        <end position="175"/>
    </location>
</feature>
<keyword evidence="4" id="KW-0633">Potassium transport</keyword>
<dbReference type="InterPro" id="IPR036721">
    <property type="entry name" value="RCK_C_sf"/>
</dbReference>
<dbReference type="InterPro" id="IPR006037">
    <property type="entry name" value="RCK_C"/>
</dbReference>
<evidence type="ECO:0000313" key="11">
    <source>
        <dbReference type="Proteomes" id="UP000253383"/>
    </source>
</evidence>
<evidence type="ECO:0000313" key="10">
    <source>
        <dbReference type="EMBL" id="RCR65775.1"/>
    </source>
</evidence>
<dbReference type="AlphaFoldDB" id="A0A368JET3"/>
<dbReference type="GO" id="GO:0016020">
    <property type="term" value="C:membrane"/>
    <property type="evidence" value="ECO:0007669"/>
    <property type="project" value="UniProtKB-SubCell"/>
</dbReference>
<dbReference type="SUPFAM" id="SSF116726">
    <property type="entry name" value="TrkA C-terminal domain-like"/>
    <property type="match status" value="2"/>
</dbReference>
<feature type="domain" description="RCK C-terminal" evidence="9">
    <location>
        <begin position="661"/>
        <end position="745"/>
    </location>
</feature>
<keyword evidence="3" id="KW-0813">Transport</keyword>
<dbReference type="EMBL" id="QOWE01000035">
    <property type="protein sequence ID" value="RCR65775.1"/>
    <property type="molecule type" value="Genomic_DNA"/>
</dbReference>
<feature type="transmembrane region" description="Helical" evidence="8">
    <location>
        <begin position="358"/>
        <end position="378"/>
    </location>
</feature>
<feature type="transmembrane region" description="Helical" evidence="8">
    <location>
        <begin position="187"/>
        <end position="210"/>
    </location>
</feature>
<feature type="transmembrane region" description="Helical" evidence="8">
    <location>
        <begin position="90"/>
        <end position="108"/>
    </location>
</feature>
<feature type="transmembrane region" description="Helical" evidence="8">
    <location>
        <begin position="6"/>
        <end position="25"/>
    </location>
</feature>
<feature type="transmembrane region" description="Helical" evidence="8">
    <location>
        <begin position="299"/>
        <end position="321"/>
    </location>
</feature>
<feature type="transmembrane region" description="Helical" evidence="8">
    <location>
        <begin position="527"/>
        <end position="544"/>
    </location>
</feature>
<evidence type="ECO:0000256" key="8">
    <source>
        <dbReference type="SAM" id="Phobius"/>
    </source>
</evidence>
<comment type="subcellular location">
    <subcellularLocation>
        <location evidence="1">Membrane</location>
        <topology evidence="1">Multi-pass membrane protein</topology>
    </subcellularLocation>
</comment>
<feature type="transmembrane region" description="Helical" evidence="8">
    <location>
        <begin position="461"/>
        <end position="480"/>
    </location>
</feature>
<organism evidence="10 11">
    <name type="scientific">Larkinella punicea</name>
    <dbReference type="NCBI Taxonomy" id="2315727"/>
    <lineage>
        <taxon>Bacteria</taxon>
        <taxon>Pseudomonadati</taxon>
        <taxon>Bacteroidota</taxon>
        <taxon>Cytophagia</taxon>
        <taxon>Cytophagales</taxon>
        <taxon>Spirosomataceae</taxon>
        <taxon>Larkinella</taxon>
    </lineage>
</organism>
<keyword evidence="7 8" id="KW-0472">Membrane</keyword>
<keyword evidence="6 8" id="KW-1133">Transmembrane helix</keyword>
<dbReference type="PANTHER" id="PTHR42751">
    <property type="entry name" value="SODIUM/HYDROGEN EXCHANGER FAMILY/TRKA DOMAIN PROTEIN"/>
    <property type="match status" value="1"/>
</dbReference>
<sequence>MAHLPNLIIDLAIILGTAAVTTLLFKWLKQPLVLGYILAGVLVGPKFSLFPTISDPATIRIWADIGVIVLLFSLGLEFNIKKLVKVGGTASMTGVIEISAMVLLGYLTGMCLGWSTMDSIFLGGIVCISSTTIIIRAFDELGIKTQQFAGIVFGILVIEDIVAVLLLVLLSTLAVSKQFFSAEMLVAIMKLAFFLVIWFLGGIFLVPSLLRSGRKFITDETLLIISLALCLLMVVFATSVGFSPALGAFIMGSILAGTIYAERIEHLLTSIKDLFGAVFFVSVGMLIDPALLVEYAGPIAIVTVVVILGKSIFVTLGALVVGQPLKQSIQTGMSLAQIGEFSFIIATLGLNLKVTSGFLYPIAVAVSALTAFTTPYMIKASGPICTWVESKLSPRTKLFLTAYSSGAQTIGSVSDWYQLLREHIQIIIVNTAVILGIILLASRWLMPLIAEEIIGSPGADILTGFLSILLMAPFLWALVLKRINRPVYTRLWTERRAYRGPLVTLAIARGIIGLGLVLLLLQQFFSVSLLLFVVVVLTGGWLVLGKRLPLIYELIEKRFLVNLNSRQIYQENRMGRNLLPWDAHLSYFEVNAESPGVGSTLAELALREKYGVNVISIARGSVTMLVPGRNERLFPGDKIAVIGTDKQLEHFISLIEPAKKEKVEATPAQEISLQKIAVDESFPYIDQSIRNSGIREKTQGLIVGIERKGTRILNPDSTTFFLPGDVIWLAGNTKLIKEFQRENRLRTFK</sequence>
<evidence type="ECO:0000256" key="3">
    <source>
        <dbReference type="ARBA" id="ARBA00022448"/>
    </source>
</evidence>
<feature type="transmembrane region" description="Helical" evidence="8">
    <location>
        <begin position="245"/>
        <end position="262"/>
    </location>
</feature>
<evidence type="ECO:0000256" key="4">
    <source>
        <dbReference type="ARBA" id="ARBA00022538"/>
    </source>
</evidence>
<feature type="transmembrane region" description="Helical" evidence="8">
    <location>
        <begin position="222"/>
        <end position="239"/>
    </location>
</feature>
<dbReference type="RefSeq" id="WP_114409826.1">
    <property type="nucleotide sequence ID" value="NZ_QOWE01000035.1"/>
</dbReference>
<comment type="caution">
    <text evidence="10">The sequence shown here is derived from an EMBL/GenBank/DDBJ whole genome shotgun (WGS) entry which is preliminary data.</text>
</comment>
<protein>
    <submittedName>
        <fullName evidence="10">Sodium:proton antiporter</fullName>
    </submittedName>
</protein>
<name>A0A368JET3_9BACT</name>
<feature type="transmembrane region" description="Helical" evidence="8">
    <location>
        <begin position="426"/>
        <end position="446"/>
    </location>
</feature>
<evidence type="ECO:0000256" key="6">
    <source>
        <dbReference type="ARBA" id="ARBA00022989"/>
    </source>
</evidence>
<dbReference type="GO" id="GO:0006813">
    <property type="term" value="P:potassium ion transport"/>
    <property type="evidence" value="ECO:0007669"/>
    <property type="project" value="UniProtKB-KW"/>
</dbReference>
<dbReference type="GO" id="GO:0008324">
    <property type="term" value="F:monoatomic cation transmembrane transporter activity"/>
    <property type="evidence" value="ECO:0007669"/>
    <property type="project" value="InterPro"/>
</dbReference>
<dbReference type="InterPro" id="IPR006153">
    <property type="entry name" value="Cation/H_exchanger_TM"/>
</dbReference>
<feature type="transmembrane region" description="Helical" evidence="8">
    <location>
        <begin position="120"/>
        <end position="138"/>
    </location>
</feature>
<keyword evidence="5 8" id="KW-0812">Transmembrane</keyword>
<feature type="transmembrane region" description="Helical" evidence="8">
    <location>
        <begin position="32"/>
        <end position="53"/>
    </location>
</feature>
<evidence type="ECO:0000256" key="1">
    <source>
        <dbReference type="ARBA" id="ARBA00004141"/>
    </source>
</evidence>
<proteinExistence type="inferred from homology"/>
<evidence type="ECO:0000256" key="2">
    <source>
        <dbReference type="ARBA" id="ARBA00005551"/>
    </source>
</evidence>
<accession>A0A368JET3</accession>
<gene>
    <name evidence="10" type="ORF">DUE52_29965</name>
</gene>
<dbReference type="GO" id="GO:1902600">
    <property type="term" value="P:proton transmembrane transport"/>
    <property type="evidence" value="ECO:0007669"/>
    <property type="project" value="InterPro"/>
</dbReference>
<keyword evidence="11" id="KW-1185">Reference proteome</keyword>
<dbReference type="InterPro" id="IPR038770">
    <property type="entry name" value="Na+/solute_symporter_sf"/>
</dbReference>
<dbReference type="Pfam" id="PF00999">
    <property type="entry name" value="Na_H_Exchanger"/>
    <property type="match status" value="1"/>
</dbReference>
<dbReference type="PANTHER" id="PTHR42751:SF3">
    <property type="entry name" value="SODIUM_GLUTAMATE SYMPORTER"/>
    <property type="match status" value="1"/>
</dbReference>
<dbReference type="Pfam" id="PF02080">
    <property type="entry name" value="TrkA_C"/>
    <property type="match status" value="2"/>
</dbReference>